<organism evidence="4 5">
    <name type="scientific">Candidatus Nealsonbacteria bacterium CG23_combo_of_CG06-09_8_20_14_all_36_125</name>
    <dbReference type="NCBI Taxonomy" id="1974719"/>
    <lineage>
        <taxon>Bacteria</taxon>
        <taxon>Candidatus Nealsoniibacteriota</taxon>
    </lineage>
</organism>
<accession>A0A2G9YZF3</accession>
<name>A0A2G9YZF3_9BACT</name>
<feature type="transmembrane region" description="Helical" evidence="2">
    <location>
        <begin position="49"/>
        <end position="74"/>
    </location>
</feature>
<dbReference type="Gene3D" id="3.40.50.720">
    <property type="entry name" value="NAD(P)-binding Rossmann-like Domain"/>
    <property type="match status" value="2"/>
</dbReference>
<evidence type="ECO:0000313" key="5">
    <source>
        <dbReference type="Proteomes" id="UP000237258"/>
    </source>
</evidence>
<dbReference type="Pfam" id="PF13727">
    <property type="entry name" value="CoA_binding_3"/>
    <property type="match status" value="1"/>
</dbReference>
<dbReference type="EMBL" id="PCRR01000022">
    <property type="protein sequence ID" value="PIP24635.1"/>
    <property type="molecule type" value="Genomic_DNA"/>
</dbReference>
<feature type="domain" description="Polysaccharide biosynthesis protein CapD-like" evidence="3">
    <location>
        <begin position="298"/>
        <end position="579"/>
    </location>
</feature>
<gene>
    <name evidence="4" type="ORF">COX33_00890</name>
</gene>
<comment type="caution">
    <text evidence="4">The sequence shown here is derived from an EMBL/GenBank/DDBJ whole genome shotgun (WGS) entry which is preliminary data.</text>
</comment>
<keyword evidence="2" id="KW-0812">Transmembrane</keyword>
<evidence type="ECO:0000259" key="3">
    <source>
        <dbReference type="Pfam" id="PF02719"/>
    </source>
</evidence>
<dbReference type="InterPro" id="IPR051203">
    <property type="entry name" value="Polysaccharide_Synthase-Rel"/>
</dbReference>
<dbReference type="Pfam" id="PF02719">
    <property type="entry name" value="Polysacc_synt_2"/>
    <property type="match status" value="1"/>
</dbReference>
<keyword evidence="2" id="KW-0472">Membrane</keyword>
<reference evidence="4 5" key="1">
    <citation type="submission" date="2017-09" db="EMBL/GenBank/DDBJ databases">
        <title>Depth-based differentiation of microbial function through sediment-hosted aquifers and enrichment of novel symbionts in the deep terrestrial subsurface.</title>
        <authorList>
            <person name="Probst A.J."/>
            <person name="Ladd B."/>
            <person name="Jarett J.K."/>
            <person name="Geller-Mcgrath D.E."/>
            <person name="Sieber C.M."/>
            <person name="Emerson J.B."/>
            <person name="Anantharaman K."/>
            <person name="Thomas B.C."/>
            <person name="Malmstrom R."/>
            <person name="Stieglmeier M."/>
            <person name="Klingl A."/>
            <person name="Woyke T."/>
            <person name="Ryan C.M."/>
            <person name="Banfield J.F."/>
        </authorList>
    </citation>
    <scope>NUCLEOTIDE SEQUENCE [LARGE SCALE GENOMIC DNA]</scope>
    <source>
        <strain evidence="4">CG23_combo_of_CG06-09_8_20_14_all_36_125</strain>
    </source>
</reference>
<evidence type="ECO:0000313" key="4">
    <source>
        <dbReference type="EMBL" id="PIP24635.1"/>
    </source>
</evidence>
<dbReference type="InterPro" id="IPR003869">
    <property type="entry name" value="Polysac_CapD-like"/>
</dbReference>
<evidence type="ECO:0000256" key="2">
    <source>
        <dbReference type="SAM" id="Phobius"/>
    </source>
</evidence>
<sequence>MKKFFKKFFIEKRSLLRLIFFLIADVILISLSVYSAFLVRFEGQIPGQYFLNIGGVILLASLITIPLFYFLKLYSFSWTYVSTEELISLIKATSLSFLLLTASFFVLRDHPIFSGFPRSTLFISYFFIFIFCGGLRFAKRIYLQIFPGGKKEEKERTLIIGAGDAGEQILRSILGSPLSPYLLIGFVDDDLAKQGILIHGLEVLGEISDIPKIVKEKRIEGLIVALPSAGSRIIREAVEAGRKAGLKKIKIIPSISEIINGEVGVGVLREVQIEDLLGREPVRLDQKSIENFIQEKIVLITGAAGSIGSELSRQIAKFKPSTLIVLDQDETGIFNISEELKDKFPRQKLISLIADIRDKIKIDRIFNKFSPQIIFHAAAYKHVPLMELHPDEAVKNNIFGTKIVAEVTIKYGVEKFICISTDKAVNPTSIMGATKRVGEMICQALNNGTKFISVRFGNVLDSRGSVIPIFREKIKRREPLEITHREMKRYFMTTPEACLLVMEAGAMGQGGEVFVLDMGNPIKILDLAKELIRLSGLEPDKDVPIVFTEPRPGEKFFEEILTTEEGTIATQNQKIFMAKLSLVDKEKLNLGLEKLEKAAEIDDKETIIKILKELIPSYQPSTNKINFNG</sequence>
<protein>
    <recommendedName>
        <fullName evidence="3">Polysaccharide biosynthesis protein CapD-like domain-containing protein</fullName>
    </recommendedName>
</protein>
<feature type="transmembrane region" description="Helical" evidence="2">
    <location>
        <begin position="15"/>
        <end position="37"/>
    </location>
</feature>
<dbReference type="PANTHER" id="PTHR43318:SF1">
    <property type="entry name" value="POLYSACCHARIDE BIOSYNTHESIS PROTEIN EPSC-RELATED"/>
    <property type="match status" value="1"/>
</dbReference>
<feature type="transmembrane region" description="Helical" evidence="2">
    <location>
        <begin position="86"/>
        <end position="107"/>
    </location>
</feature>
<dbReference type="CDD" id="cd05237">
    <property type="entry name" value="UDP_invert_4-6DH_SDR_e"/>
    <property type="match status" value="1"/>
</dbReference>
<dbReference type="Proteomes" id="UP000237258">
    <property type="component" value="Unassembled WGS sequence"/>
</dbReference>
<dbReference type="SUPFAM" id="SSF51735">
    <property type="entry name" value="NAD(P)-binding Rossmann-fold domains"/>
    <property type="match status" value="2"/>
</dbReference>
<feature type="transmembrane region" description="Helical" evidence="2">
    <location>
        <begin position="119"/>
        <end position="138"/>
    </location>
</feature>
<dbReference type="PANTHER" id="PTHR43318">
    <property type="entry name" value="UDP-N-ACETYLGLUCOSAMINE 4,6-DEHYDRATASE"/>
    <property type="match status" value="1"/>
</dbReference>
<comment type="similarity">
    <text evidence="1">Belongs to the polysaccharide synthase family.</text>
</comment>
<dbReference type="AlphaFoldDB" id="A0A2G9YZF3"/>
<dbReference type="InterPro" id="IPR036291">
    <property type="entry name" value="NAD(P)-bd_dom_sf"/>
</dbReference>
<keyword evidence="2" id="KW-1133">Transmembrane helix</keyword>
<proteinExistence type="inferred from homology"/>
<evidence type="ECO:0000256" key="1">
    <source>
        <dbReference type="ARBA" id="ARBA00007430"/>
    </source>
</evidence>